<proteinExistence type="predicted"/>
<name>A0A510ULV4_ALIFS</name>
<dbReference type="Proteomes" id="UP000448038">
    <property type="component" value="Unassembled WGS sequence"/>
</dbReference>
<dbReference type="EMBL" id="BJTZ01000035">
    <property type="protein sequence ID" value="GEK15643.1"/>
    <property type="molecule type" value="Genomic_DNA"/>
</dbReference>
<dbReference type="AlphaFoldDB" id="A0A510ULV4"/>
<dbReference type="PANTHER" id="PTHR43781">
    <property type="entry name" value="SACCHAROPINE DEHYDROGENASE"/>
    <property type="match status" value="1"/>
</dbReference>
<dbReference type="Pfam" id="PF01370">
    <property type="entry name" value="Epimerase"/>
    <property type="match status" value="1"/>
</dbReference>
<reference evidence="2 4" key="1">
    <citation type="submission" date="2019-07" db="EMBL/GenBank/DDBJ databases">
        <title>Whole genome shotgun sequence of Aliivibrio fischeri NBRC 101058.</title>
        <authorList>
            <person name="Hosoyama A."/>
            <person name="Uohara A."/>
            <person name="Ohji S."/>
            <person name="Ichikawa N."/>
        </authorList>
    </citation>
    <scope>NUCLEOTIDE SEQUENCE [LARGE SCALE GENOMIC DNA]</scope>
    <source>
        <strain evidence="2 4">NBRC 101058</strain>
    </source>
</reference>
<dbReference type="PANTHER" id="PTHR43781:SF1">
    <property type="entry name" value="SACCHAROPINE DEHYDROGENASE"/>
    <property type="match status" value="1"/>
</dbReference>
<evidence type="ECO:0000313" key="2">
    <source>
        <dbReference type="EMBL" id="GEK15643.1"/>
    </source>
</evidence>
<protein>
    <submittedName>
        <fullName evidence="2 3">Epimerase</fullName>
    </submittedName>
</protein>
<dbReference type="Proteomes" id="UP000321787">
    <property type="component" value="Unassembled WGS sequence"/>
</dbReference>
<feature type="domain" description="NAD-dependent epimerase/dehydratase" evidence="1">
    <location>
        <begin position="3"/>
        <end position="78"/>
    </location>
</feature>
<evidence type="ECO:0000313" key="4">
    <source>
        <dbReference type="Proteomes" id="UP000321787"/>
    </source>
</evidence>
<dbReference type="SUPFAM" id="SSF51735">
    <property type="entry name" value="NAD(P)-binding Rossmann-fold domains"/>
    <property type="match status" value="1"/>
</dbReference>
<comment type="caution">
    <text evidence="2">The sequence shown here is derived from an EMBL/GenBank/DDBJ whole genome shotgun (WGS) entry which is preliminary data.</text>
</comment>
<sequence>MTIAVLGGYGDVGQATCRYLLSLGLGPIRIGGRNAEINQVIDDSQVSYQYANFLDESSLNEFVRNCHLVINCAGPSHLIDDRLATVARANNIPYIDVAGDDPLYHTLISTDYQETGHTAVLSAGLQPGLTGLLPLWVAQQIDFDIHHLTSYFVLFDRFTQVAADDYMQGANDKLSTPLAAWRNGRKQPAALQRIQELALPFVPTKMTALPQVSTENERLAKQLSLDSAKWYNCVTGEHVLNAFNTVQSETREQAIETLCRASSLDMAGRSPYIWMMIEAQDSTQQKTHTTVIKGSGNANLTGAIAALTAASLLRGEIPTGVHFCPQALAPHILFPALQQLCAVTVLNQFSQSLEQMLEPELGEI</sequence>
<organism evidence="2 4">
    <name type="scientific">Aliivibrio fischeri</name>
    <name type="common">Vibrio fischeri</name>
    <dbReference type="NCBI Taxonomy" id="668"/>
    <lineage>
        <taxon>Bacteria</taxon>
        <taxon>Pseudomonadati</taxon>
        <taxon>Pseudomonadota</taxon>
        <taxon>Gammaproteobacteria</taxon>
        <taxon>Vibrionales</taxon>
        <taxon>Vibrionaceae</taxon>
        <taxon>Aliivibrio</taxon>
    </lineage>
</organism>
<dbReference type="EMBL" id="WOBN01000033">
    <property type="protein sequence ID" value="MUK51034.1"/>
    <property type="molecule type" value="Genomic_DNA"/>
</dbReference>
<evidence type="ECO:0000259" key="1">
    <source>
        <dbReference type="Pfam" id="PF01370"/>
    </source>
</evidence>
<dbReference type="InterPro" id="IPR036291">
    <property type="entry name" value="NAD(P)-bd_dom_sf"/>
</dbReference>
<reference evidence="3 5" key="2">
    <citation type="submission" date="2019-11" db="EMBL/GenBank/DDBJ databases">
        <title>Using colonization assays and comparative genomics to discover symbiosis behaviors and factors in Vibrio fischeri.</title>
        <authorList>
            <person name="Bongrand C."/>
            <person name="Moriano-Gutierrez S."/>
            <person name="Arevalo P."/>
            <person name="Mcfall-Ngai M."/>
            <person name="Visick K."/>
            <person name="Polz M.F."/>
            <person name="Ruby E.G."/>
        </authorList>
    </citation>
    <scope>NUCLEOTIDE SEQUENCE [LARGE SCALE GENOMIC DNA]</scope>
    <source>
        <strain evidence="3">Emors.4.1</strain>
        <strain evidence="5">emors.4.1</strain>
    </source>
</reference>
<dbReference type="InterPro" id="IPR001509">
    <property type="entry name" value="Epimerase_deHydtase"/>
</dbReference>
<evidence type="ECO:0000313" key="3">
    <source>
        <dbReference type="EMBL" id="MUK51034.1"/>
    </source>
</evidence>
<gene>
    <name evidence="2" type="ORF">AFI02nite_36790</name>
    <name evidence="3" type="ORF">GNP88_17985</name>
</gene>
<evidence type="ECO:0000313" key="5">
    <source>
        <dbReference type="Proteomes" id="UP000448038"/>
    </source>
</evidence>
<dbReference type="Gene3D" id="3.40.50.720">
    <property type="entry name" value="NAD(P)-binding Rossmann-like Domain"/>
    <property type="match status" value="1"/>
</dbReference>
<accession>A0A510ULV4</accession>
<dbReference type="RefSeq" id="WP_146866217.1">
    <property type="nucleotide sequence ID" value="NZ_BJTZ01000035.1"/>
</dbReference>